<organism evidence="2 3">
    <name type="scientific">Ambispora gerdemannii</name>
    <dbReference type="NCBI Taxonomy" id="144530"/>
    <lineage>
        <taxon>Eukaryota</taxon>
        <taxon>Fungi</taxon>
        <taxon>Fungi incertae sedis</taxon>
        <taxon>Mucoromycota</taxon>
        <taxon>Glomeromycotina</taxon>
        <taxon>Glomeromycetes</taxon>
        <taxon>Archaeosporales</taxon>
        <taxon>Ambisporaceae</taxon>
        <taxon>Ambispora</taxon>
    </lineage>
</organism>
<comment type="caution">
    <text evidence="2">The sequence shown here is derived from an EMBL/GenBank/DDBJ whole genome shotgun (WGS) entry which is preliminary data.</text>
</comment>
<dbReference type="AlphaFoldDB" id="A0A9N9DAB0"/>
<accession>A0A9N9DAB0</accession>
<reference evidence="2" key="1">
    <citation type="submission" date="2021-06" db="EMBL/GenBank/DDBJ databases">
        <authorList>
            <person name="Kallberg Y."/>
            <person name="Tangrot J."/>
            <person name="Rosling A."/>
        </authorList>
    </citation>
    <scope>NUCLEOTIDE SEQUENCE</scope>
    <source>
        <strain evidence="2">MT106</strain>
    </source>
</reference>
<name>A0A9N9DAB0_9GLOM</name>
<proteinExistence type="predicted"/>
<protein>
    <submittedName>
        <fullName evidence="2">3509_t:CDS:1</fullName>
    </submittedName>
</protein>
<evidence type="ECO:0000256" key="1">
    <source>
        <dbReference type="SAM" id="MobiDB-lite"/>
    </source>
</evidence>
<dbReference type="EMBL" id="CAJVPL010003434">
    <property type="protein sequence ID" value="CAG8632697.1"/>
    <property type="molecule type" value="Genomic_DNA"/>
</dbReference>
<dbReference type="Proteomes" id="UP000789831">
    <property type="component" value="Unassembled WGS sequence"/>
</dbReference>
<keyword evidence="3" id="KW-1185">Reference proteome</keyword>
<dbReference type="OrthoDB" id="2305365at2759"/>
<evidence type="ECO:0000313" key="2">
    <source>
        <dbReference type="EMBL" id="CAG8632697.1"/>
    </source>
</evidence>
<evidence type="ECO:0000313" key="3">
    <source>
        <dbReference type="Proteomes" id="UP000789831"/>
    </source>
</evidence>
<feature type="non-terminal residue" evidence="2">
    <location>
        <position position="261"/>
    </location>
</feature>
<gene>
    <name evidence="2" type="ORF">AGERDE_LOCUS10604</name>
</gene>
<sequence>DQPCSNTNFSSATSLDWNISDFLEECNIKKFKNKIEAYLTSLETIADTWGDKEFDSVAEDFGLCVIQVFETSHEANGSKPYYIIARNWEKNHTSRGGTAINFYGDYQNNGIMAVNPVNNTFTDFKGKKSVHYTETNTDSDPEYELKRRGVSSTAPRTPPQVPRDLDSLTTTPNKRPLENEEVQHILIVSCLAHSSKYSQDISVICAFGKTITELALEIGEELVIELSSVRDINPAVWTPALENYIDTALKETGKNLKLQSY</sequence>
<feature type="region of interest" description="Disordered" evidence="1">
    <location>
        <begin position="132"/>
        <end position="176"/>
    </location>
</feature>